<comment type="caution">
    <text evidence="1">The sequence shown here is derived from an EMBL/GenBank/DDBJ whole genome shotgun (WGS) entry which is preliminary data.</text>
</comment>
<name>A0A5C6A4D3_9BACT</name>
<sequence>MNDPTNEKLGLLWLDEVTRVWRRNKEHADAAITQLSEAQLRQTLAPEVNSVAVVMKHVAGNLRSRWSGFLTTDGEKPDRGRDREFVDDYPSRDAMLADWEDGWRVLFEELGSLTPASTLRTVEIRGCQLSVPEAILRSISHCSYHIGQIVQTARVVAGDDWVTLTIPRGESESFNQERWGRG</sequence>
<proteinExistence type="predicted"/>
<dbReference type="Pfam" id="PF07609">
    <property type="entry name" value="DUF1572"/>
    <property type="match status" value="1"/>
</dbReference>
<evidence type="ECO:0000313" key="1">
    <source>
        <dbReference type="EMBL" id="TWT94802.1"/>
    </source>
</evidence>
<organism evidence="1 2">
    <name type="scientific">Botrimarina colliarenosi</name>
    <dbReference type="NCBI Taxonomy" id="2528001"/>
    <lineage>
        <taxon>Bacteria</taxon>
        <taxon>Pseudomonadati</taxon>
        <taxon>Planctomycetota</taxon>
        <taxon>Planctomycetia</taxon>
        <taxon>Pirellulales</taxon>
        <taxon>Lacipirellulaceae</taxon>
        <taxon>Botrimarina</taxon>
    </lineage>
</organism>
<accession>A0A5C6A4D3</accession>
<dbReference type="Proteomes" id="UP000317421">
    <property type="component" value="Unassembled WGS sequence"/>
</dbReference>
<dbReference type="InterPro" id="IPR011466">
    <property type="entry name" value="DUF1572"/>
</dbReference>
<dbReference type="AlphaFoldDB" id="A0A5C6A4D3"/>
<dbReference type="InterPro" id="IPR034660">
    <property type="entry name" value="DinB/YfiT-like"/>
</dbReference>
<dbReference type="SUPFAM" id="SSF109854">
    <property type="entry name" value="DinB/YfiT-like putative metalloenzymes"/>
    <property type="match status" value="1"/>
</dbReference>
<evidence type="ECO:0000313" key="2">
    <source>
        <dbReference type="Proteomes" id="UP000317421"/>
    </source>
</evidence>
<protein>
    <submittedName>
        <fullName evidence="1">DinB superfamily protein</fullName>
    </submittedName>
</protein>
<keyword evidence="2" id="KW-1185">Reference proteome</keyword>
<dbReference type="RefSeq" id="WP_146446350.1">
    <property type="nucleotide sequence ID" value="NZ_SJPR01000006.1"/>
</dbReference>
<dbReference type="EMBL" id="SJPR01000006">
    <property type="protein sequence ID" value="TWT94802.1"/>
    <property type="molecule type" value="Genomic_DNA"/>
</dbReference>
<dbReference type="OrthoDB" id="68731at2"/>
<reference evidence="1 2" key="1">
    <citation type="submission" date="2019-02" db="EMBL/GenBank/DDBJ databases">
        <title>Deep-cultivation of Planctomycetes and their phenomic and genomic characterization uncovers novel biology.</title>
        <authorList>
            <person name="Wiegand S."/>
            <person name="Jogler M."/>
            <person name="Boedeker C."/>
            <person name="Pinto D."/>
            <person name="Vollmers J."/>
            <person name="Rivas-Marin E."/>
            <person name="Kohn T."/>
            <person name="Peeters S.H."/>
            <person name="Heuer A."/>
            <person name="Rast P."/>
            <person name="Oberbeckmann S."/>
            <person name="Bunk B."/>
            <person name="Jeske O."/>
            <person name="Meyerdierks A."/>
            <person name="Storesund J.E."/>
            <person name="Kallscheuer N."/>
            <person name="Luecker S."/>
            <person name="Lage O.M."/>
            <person name="Pohl T."/>
            <person name="Merkel B.J."/>
            <person name="Hornburger P."/>
            <person name="Mueller R.-W."/>
            <person name="Bruemmer F."/>
            <person name="Labrenz M."/>
            <person name="Spormann A.M."/>
            <person name="Op Den Camp H."/>
            <person name="Overmann J."/>
            <person name="Amann R."/>
            <person name="Jetten M.S.M."/>
            <person name="Mascher T."/>
            <person name="Medema M.H."/>
            <person name="Devos D.P."/>
            <person name="Kaster A.-K."/>
            <person name="Ovreas L."/>
            <person name="Rohde M."/>
            <person name="Galperin M.Y."/>
            <person name="Jogler C."/>
        </authorList>
    </citation>
    <scope>NUCLEOTIDE SEQUENCE [LARGE SCALE GENOMIC DNA]</scope>
    <source>
        <strain evidence="1 2">Pla108</strain>
    </source>
</reference>
<gene>
    <name evidence="1" type="ORF">Pla108_36520</name>
</gene>
<dbReference type="Gene3D" id="1.20.120.450">
    <property type="entry name" value="dinb family like domain"/>
    <property type="match status" value="1"/>
</dbReference>